<dbReference type="GO" id="GO:0005737">
    <property type="term" value="C:cytoplasm"/>
    <property type="evidence" value="ECO:0007669"/>
    <property type="project" value="TreeGrafter"/>
</dbReference>
<dbReference type="SUPFAM" id="SSF56529">
    <property type="entry name" value="FAH"/>
    <property type="match status" value="1"/>
</dbReference>
<dbReference type="AlphaFoldDB" id="A0A2U8FVF1"/>
<organism evidence="1 2">
    <name type="scientific">Aquabacterium olei</name>
    <dbReference type="NCBI Taxonomy" id="1296669"/>
    <lineage>
        <taxon>Bacteria</taxon>
        <taxon>Pseudomonadati</taxon>
        <taxon>Pseudomonadota</taxon>
        <taxon>Betaproteobacteria</taxon>
        <taxon>Burkholderiales</taxon>
        <taxon>Aquabacterium</taxon>
    </lineage>
</organism>
<dbReference type="InterPro" id="IPR036663">
    <property type="entry name" value="Fumarylacetoacetase_C_sf"/>
</dbReference>
<name>A0A2U8FVF1_9BURK</name>
<accession>A0A2U8FVF1</accession>
<dbReference type="PANTHER" id="PTHR30143">
    <property type="entry name" value="ACID HYDRATASE"/>
    <property type="match status" value="1"/>
</dbReference>
<evidence type="ECO:0000313" key="1">
    <source>
        <dbReference type="EMBL" id="AWI55055.1"/>
    </source>
</evidence>
<gene>
    <name evidence="1" type="ORF">DEH84_02720</name>
</gene>
<dbReference type="PANTHER" id="PTHR30143:SF0">
    <property type="entry name" value="2-KETO-4-PENTENOATE HYDRATASE"/>
    <property type="match status" value="1"/>
</dbReference>
<protein>
    <submittedName>
        <fullName evidence="1">Hydratase</fullName>
    </submittedName>
</protein>
<proteinExistence type="predicted"/>
<dbReference type="EMBL" id="CP029210">
    <property type="protein sequence ID" value="AWI55055.1"/>
    <property type="molecule type" value="Genomic_DNA"/>
</dbReference>
<dbReference type="OrthoDB" id="8689761at2"/>
<dbReference type="GO" id="GO:0008684">
    <property type="term" value="F:2-oxopent-4-enoate hydratase activity"/>
    <property type="evidence" value="ECO:0007669"/>
    <property type="project" value="TreeGrafter"/>
</dbReference>
<reference evidence="1 2" key="1">
    <citation type="submission" date="2018-05" db="EMBL/GenBank/DDBJ databases">
        <title>complete genome sequence of Aquabacterium olei NBRC 110486.</title>
        <authorList>
            <person name="Tang B."/>
            <person name="Chang J."/>
            <person name="Zhang L."/>
            <person name="Yang H."/>
        </authorList>
    </citation>
    <scope>NUCLEOTIDE SEQUENCE [LARGE SCALE GENOMIC DNA]</scope>
    <source>
        <strain evidence="1 2">NBRC 110486</strain>
    </source>
</reference>
<dbReference type="Proteomes" id="UP000244892">
    <property type="component" value="Chromosome"/>
</dbReference>
<dbReference type="KEGG" id="aon:DEH84_02720"/>
<dbReference type="Gene3D" id="3.90.850.10">
    <property type="entry name" value="Fumarylacetoacetase-like, C-terminal domain"/>
    <property type="match status" value="1"/>
</dbReference>
<evidence type="ECO:0000313" key="2">
    <source>
        <dbReference type="Proteomes" id="UP000244892"/>
    </source>
</evidence>
<sequence>MAEAGAVLAERRRGGRRGPLLPDAMRPRTHAEALAVQAAVARLLGWPVAGWKCALPAPGKLVVAPIYAPTVCRAEAEGPRSAAPVATAWPWVGDGAPAVRVEPELAFVLATDLPPRAETWSPAEVDSAVEATHLALELIDSRYAADAAPSFEDKLADGLVNQGLFVGPRVDGEAARKAVRFPITIQMPGQPDAVRDGVMPDGLPRGPLHWLAEFLRQQGTGLRAGQVVITGSYAGAFDLPCGVPVQLRYGTLGTLSVCLHARTGGLD</sequence>
<keyword evidence="2" id="KW-1185">Reference proteome</keyword>
<dbReference type="InterPro" id="IPR050772">
    <property type="entry name" value="Hydratase-Decarb/MhpD_sf"/>
</dbReference>